<evidence type="ECO:0000313" key="3">
    <source>
        <dbReference type="Proteomes" id="UP000241818"/>
    </source>
</evidence>
<name>A0A2T3BA88_AMORE</name>
<feature type="region of interest" description="Disordered" evidence="1">
    <location>
        <begin position="1"/>
        <end position="43"/>
    </location>
</feature>
<gene>
    <name evidence="2" type="ORF">M430DRAFT_199964</name>
</gene>
<keyword evidence="3" id="KW-1185">Reference proteome</keyword>
<dbReference type="EMBL" id="KZ679007">
    <property type="protein sequence ID" value="PSS25247.1"/>
    <property type="molecule type" value="Genomic_DNA"/>
</dbReference>
<reference evidence="2 3" key="1">
    <citation type="journal article" date="2018" name="New Phytol.">
        <title>Comparative genomics and transcriptomics depict ericoid mycorrhizal fungi as versatile saprotrophs and plant mutualists.</title>
        <authorList>
            <person name="Martino E."/>
            <person name="Morin E."/>
            <person name="Grelet G.A."/>
            <person name="Kuo A."/>
            <person name="Kohler A."/>
            <person name="Daghino S."/>
            <person name="Barry K.W."/>
            <person name="Cichocki N."/>
            <person name="Clum A."/>
            <person name="Dockter R.B."/>
            <person name="Hainaut M."/>
            <person name="Kuo R.C."/>
            <person name="LaButti K."/>
            <person name="Lindahl B.D."/>
            <person name="Lindquist E.A."/>
            <person name="Lipzen A."/>
            <person name="Khouja H.R."/>
            <person name="Magnuson J."/>
            <person name="Murat C."/>
            <person name="Ohm R.A."/>
            <person name="Singer S.W."/>
            <person name="Spatafora J.W."/>
            <person name="Wang M."/>
            <person name="Veneault-Fourrey C."/>
            <person name="Henrissat B."/>
            <person name="Grigoriev I.V."/>
            <person name="Martin F.M."/>
            <person name="Perotto S."/>
        </authorList>
    </citation>
    <scope>NUCLEOTIDE SEQUENCE [LARGE SCALE GENOMIC DNA]</scope>
    <source>
        <strain evidence="2 3">ATCC 22711</strain>
    </source>
</reference>
<protein>
    <submittedName>
        <fullName evidence="2">Uncharacterized protein</fullName>
    </submittedName>
</protein>
<proteinExistence type="predicted"/>
<dbReference type="AlphaFoldDB" id="A0A2T3BA88"/>
<feature type="compositionally biased region" description="Basic and acidic residues" evidence="1">
    <location>
        <begin position="1"/>
        <end position="10"/>
    </location>
</feature>
<dbReference type="Proteomes" id="UP000241818">
    <property type="component" value="Unassembled WGS sequence"/>
</dbReference>
<sequence length="203" mass="22726">MALEKSHNQDDGLSNTSTIAPIDSIPQDPSLSSSSSSPSSASSNFRFPISELPYEIRQFIYREYLQQLPECRITCSNALHGLHHETALALASPFFACELSPRLFHDVSAFSFSRGEDLKMFSSAAARAETVRTVRICYGPPEPQDRDWVFLAQSCFWALEELTFVLEGEWAGLFASWWEMLVDAVGEGMSNPGRGALWYIFLI</sequence>
<organism evidence="2 3">
    <name type="scientific">Amorphotheca resinae ATCC 22711</name>
    <dbReference type="NCBI Taxonomy" id="857342"/>
    <lineage>
        <taxon>Eukaryota</taxon>
        <taxon>Fungi</taxon>
        <taxon>Dikarya</taxon>
        <taxon>Ascomycota</taxon>
        <taxon>Pezizomycotina</taxon>
        <taxon>Leotiomycetes</taxon>
        <taxon>Helotiales</taxon>
        <taxon>Amorphothecaceae</taxon>
        <taxon>Amorphotheca</taxon>
    </lineage>
</organism>
<dbReference type="InParanoid" id="A0A2T3BA88"/>
<dbReference type="GeneID" id="36572277"/>
<evidence type="ECO:0000313" key="2">
    <source>
        <dbReference type="EMBL" id="PSS25247.1"/>
    </source>
</evidence>
<evidence type="ECO:0000256" key="1">
    <source>
        <dbReference type="SAM" id="MobiDB-lite"/>
    </source>
</evidence>
<accession>A0A2T3BA88</accession>
<dbReference type="RefSeq" id="XP_024723846.1">
    <property type="nucleotide sequence ID" value="XM_024864196.1"/>
</dbReference>
<feature type="compositionally biased region" description="Low complexity" evidence="1">
    <location>
        <begin position="21"/>
        <end position="43"/>
    </location>
</feature>